<comment type="caution">
    <text evidence="1">The sequence shown here is derived from an EMBL/GenBank/DDBJ whole genome shotgun (WGS) entry which is preliminary data.</text>
</comment>
<dbReference type="EMBL" id="JABBFW010000038">
    <property type="protein sequence ID" value="NML18717.1"/>
    <property type="molecule type" value="Genomic_DNA"/>
</dbReference>
<reference evidence="1 2" key="1">
    <citation type="submission" date="2020-04" db="EMBL/GenBank/DDBJ databases">
        <title>Azohydromonas sp. isolated from soil.</title>
        <authorList>
            <person name="Dahal R.H."/>
        </authorList>
    </citation>
    <scope>NUCLEOTIDE SEQUENCE [LARGE SCALE GENOMIC DNA]</scope>
    <source>
        <strain evidence="1 2">G-1-1-14</strain>
    </source>
</reference>
<gene>
    <name evidence="1" type="ORF">HHL10_27490</name>
</gene>
<dbReference type="AlphaFoldDB" id="A0A848FER9"/>
<name>A0A848FER9_9BURK</name>
<accession>A0A848FER9</accession>
<organism evidence="1 2">
    <name type="scientific">Azohydromonas caseinilytica</name>
    <dbReference type="NCBI Taxonomy" id="2728836"/>
    <lineage>
        <taxon>Bacteria</taxon>
        <taxon>Pseudomonadati</taxon>
        <taxon>Pseudomonadota</taxon>
        <taxon>Betaproteobacteria</taxon>
        <taxon>Burkholderiales</taxon>
        <taxon>Sphaerotilaceae</taxon>
        <taxon>Azohydromonas</taxon>
    </lineage>
</organism>
<dbReference type="RefSeq" id="WP_169163608.1">
    <property type="nucleotide sequence ID" value="NZ_JABBFW010000038.1"/>
</dbReference>
<evidence type="ECO:0000313" key="1">
    <source>
        <dbReference type="EMBL" id="NML18717.1"/>
    </source>
</evidence>
<proteinExistence type="predicted"/>
<protein>
    <submittedName>
        <fullName evidence="1">Uncharacterized protein</fullName>
    </submittedName>
</protein>
<sequence length="79" mass="8586">MSAYRQFTVSFSTPEGEEQSARIELSSSCAALADNTLLDKVLADALLRWEEVSGVEVVAVELKERGLQLNGSEEQACHA</sequence>
<dbReference type="Proteomes" id="UP000574067">
    <property type="component" value="Unassembled WGS sequence"/>
</dbReference>
<evidence type="ECO:0000313" key="2">
    <source>
        <dbReference type="Proteomes" id="UP000574067"/>
    </source>
</evidence>
<keyword evidence="2" id="KW-1185">Reference proteome</keyword>